<dbReference type="AlphaFoldDB" id="A0AAV1SMS4"/>
<accession>A0AAV1SMS4</accession>
<comment type="caution">
    <text evidence="1">The sequence shown here is derived from an EMBL/GenBank/DDBJ whole genome shotgun (WGS) entry which is preliminary data.</text>
</comment>
<name>A0AAV1SMS4_9ROSI</name>
<proteinExistence type="predicted"/>
<evidence type="ECO:0000313" key="1">
    <source>
        <dbReference type="EMBL" id="CAK7353288.1"/>
    </source>
</evidence>
<protein>
    <submittedName>
        <fullName evidence="1">Uncharacterized protein</fullName>
    </submittedName>
</protein>
<gene>
    <name evidence="1" type="ORF">DCAF_LOCUS24652</name>
</gene>
<organism evidence="1 2">
    <name type="scientific">Dovyalis caffra</name>
    <dbReference type="NCBI Taxonomy" id="77055"/>
    <lineage>
        <taxon>Eukaryota</taxon>
        <taxon>Viridiplantae</taxon>
        <taxon>Streptophyta</taxon>
        <taxon>Embryophyta</taxon>
        <taxon>Tracheophyta</taxon>
        <taxon>Spermatophyta</taxon>
        <taxon>Magnoliopsida</taxon>
        <taxon>eudicotyledons</taxon>
        <taxon>Gunneridae</taxon>
        <taxon>Pentapetalae</taxon>
        <taxon>rosids</taxon>
        <taxon>fabids</taxon>
        <taxon>Malpighiales</taxon>
        <taxon>Salicaceae</taxon>
        <taxon>Flacourtieae</taxon>
        <taxon>Dovyalis</taxon>
    </lineage>
</organism>
<dbReference type="EMBL" id="CAWUPB010001194">
    <property type="protein sequence ID" value="CAK7353288.1"/>
    <property type="molecule type" value="Genomic_DNA"/>
</dbReference>
<dbReference type="Proteomes" id="UP001314170">
    <property type="component" value="Unassembled WGS sequence"/>
</dbReference>
<reference evidence="1 2" key="1">
    <citation type="submission" date="2024-01" db="EMBL/GenBank/DDBJ databases">
        <authorList>
            <person name="Waweru B."/>
        </authorList>
    </citation>
    <scope>NUCLEOTIDE SEQUENCE [LARGE SCALE GENOMIC DNA]</scope>
</reference>
<keyword evidence="2" id="KW-1185">Reference proteome</keyword>
<sequence>MGDEMSSGVSGFLSRGKQSQREVLLILSLRTQLEFVSKGVMSTKKASPGVSCSINDIPPWNQSRTGQCMVDLLKGQYRFYEELVGLGWVSKLLRRLA</sequence>
<evidence type="ECO:0000313" key="2">
    <source>
        <dbReference type="Proteomes" id="UP001314170"/>
    </source>
</evidence>